<keyword evidence="2 6" id="KW-0808">Transferase</keyword>
<dbReference type="PIRSF" id="PIRSF039110">
    <property type="entry name" value="IPP_transferase"/>
    <property type="match status" value="1"/>
</dbReference>
<comment type="catalytic activity">
    <reaction evidence="5">
        <text>adenosine(37) in tRNA + dimethylallyl diphosphate = N(6)-dimethylallyladenosine(37) in tRNA + diphosphate</text>
        <dbReference type="Rhea" id="RHEA:26482"/>
        <dbReference type="Rhea" id="RHEA-COMP:10162"/>
        <dbReference type="Rhea" id="RHEA-COMP:10375"/>
        <dbReference type="ChEBI" id="CHEBI:33019"/>
        <dbReference type="ChEBI" id="CHEBI:57623"/>
        <dbReference type="ChEBI" id="CHEBI:74411"/>
        <dbReference type="ChEBI" id="CHEBI:74415"/>
        <dbReference type="EC" id="2.5.1.75"/>
    </reaction>
</comment>
<dbReference type="Proteomes" id="UP000478008">
    <property type="component" value="Unassembled WGS sequence"/>
</dbReference>
<sequence>MKCHHIQDISYYPKHDSAKSYALSNNATLDIIRMVIWQRLMGSVLSIFKRKPKPIISIIGTTGVGKSDLGVYLAETFNGEIINADSMQMYKGLPEITNKQPINERHGIVHHVINHVNWDEEYHIHRFQKECFKAIKRIHKKGKIPILVGGTHYYLQSVLFLNKTVDSGDSPDKFKKKLLTEDQKKILSTSSPEQLHNLLVKYDPVVAMKFHPHDVRRIKRALEIYYRTGKTANQIYLDQQKQQKFHSRLRYNTLFLWVYSKKDVLEPRLDKRVDKMINSGALRELTELYDYYCSLPEPKPKMDQGCFQVIGFKEFMPYLTSNRKHVLLDTSQEDVLKDELFVKCCNQMKLRTKQYAKKQVKWIKNTLIPDLSSEAEHNWCHFGKIYVVDATDLSLWSKNVKQRAQAIVEQFLKNKKVKESVPQIPESLADANLIREKKEAFDRSKWVYHTCDHCLDKDGKPLVFVGDQYQIHLKSKKHRRAINKGKRKREYEAWLNNKEVASDQNKIENSTRDT</sequence>
<evidence type="ECO:0000256" key="1">
    <source>
        <dbReference type="ARBA" id="ARBA00005842"/>
    </source>
</evidence>
<dbReference type="NCBIfam" id="TIGR00174">
    <property type="entry name" value="miaA"/>
    <property type="match status" value="1"/>
</dbReference>
<evidence type="ECO:0000256" key="4">
    <source>
        <dbReference type="ARBA" id="ARBA00022840"/>
    </source>
</evidence>
<dbReference type="PANTHER" id="PTHR11088">
    <property type="entry name" value="TRNA DIMETHYLALLYLTRANSFERASE"/>
    <property type="match status" value="1"/>
</dbReference>
<dbReference type="GO" id="GO:0005524">
    <property type="term" value="F:ATP binding"/>
    <property type="evidence" value="ECO:0007669"/>
    <property type="project" value="UniProtKB-KW"/>
</dbReference>
<dbReference type="InterPro" id="IPR039657">
    <property type="entry name" value="Dimethylallyltransferase"/>
</dbReference>
<dbReference type="AlphaFoldDB" id="A0A7D9CYV2"/>
<evidence type="ECO:0000256" key="3">
    <source>
        <dbReference type="ARBA" id="ARBA00022741"/>
    </source>
</evidence>
<dbReference type="Gene3D" id="3.30.160.60">
    <property type="entry name" value="Classic Zinc Finger"/>
    <property type="match status" value="1"/>
</dbReference>
<proteinExistence type="inferred from homology"/>
<evidence type="ECO:0000256" key="6">
    <source>
        <dbReference type="RuleBase" id="RU003785"/>
    </source>
</evidence>
<keyword evidence="5" id="KW-0819">tRNA processing</keyword>
<dbReference type="Pfam" id="PF01715">
    <property type="entry name" value="IPPT"/>
    <property type="match status" value="1"/>
</dbReference>
<evidence type="ECO:0000313" key="7">
    <source>
        <dbReference type="EMBL" id="VUG18553.1"/>
    </source>
</evidence>
<dbReference type="GO" id="GO:0005739">
    <property type="term" value="C:mitochondrion"/>
    <property type="evidence" value="ECO:0007669"/>
    <property type="project" value="TreeGrafter"/>
</dbReference>
<dbReference type="InterPro" id="IPR018022">
    <property type="entry name" value="IPT"/>
</dbReference>
<keyword evidence="4 6" id="KW-0067">ATP-binding</keyword>
<dbReference type="HAMAP" id="MF_00185">
    <property type="entry name" value="IPP_trans"/>
    <property type="match status" value="1"/>
</dbReference>
<dbReference type="InterPro" id="IPR030666">
    <property type="entry name" value="IPP_transferase_euk"/>
</dbReference>
<keyword evidence="3 6" id="KW-0547">Nucleotide-binding</keyword>
<name>A0A7D9CYV2_DEKBR</name>
<dbReference type="SUPFAM" id="SSF52540">
    <property type="entry name" value="P-loop containing nucleoside triphosphate hydrolases"/>
    <property type="match status" value="1"/>
</dbReference>
<dbReference type="InterPro" id="IPR027417">
    <property type="entry name" value="P-loop_NTPase"/>
</dbReference>
<comment type="similarity">
    <text evidence="1 6">Belongs to the IPP transferase family.</text>
</comment>
<accession>A0A7D9CYV2</accession>
<evidence type="ECO:0000313" key="8">
    <source>
        <dbReference type="Proteomes" id="UP000478008"/>
    </source>
</evidence>
<keyword evidence="8" id="KW-1185">Reference proteome</keyword>
<evidence type="ECO:0000256" key="5">
    <source>
        <dbReference type="RuleBase" id="RU003783"/>
    </source>
</evidence>
<reference evidence="7 8" key="1">
    <citation type="submission" date="2019-07" db="EMBL/GenBank/DDBJ databases">
        <authorList>
            <person name="Friedrich A."/>
            <person name="Schacherer J."/>
        </authorList>
    </citation>
    <scope>NUCLEOTIDE SEQUENCE [LARGE SCALE GENOMIC DNA]</scope>
</reference>
<dbReference type="EC" id="2.5.1.75" evidence="5"/>
<dbReference type="EMBL" id="CABFWN010000003">
    <property type="protein sequence ID" value="VUG18553.1"/>
    <property type="molecule type" value="Genomic_DNA"/>
</dbReference>
<evidence type="ECO:0000256" key="2">
    <source>
        <dbReference type="ARBA" id="ARBA00022679"/>
    </source>
</evidence>
<dbReference type="Gene3D" id="1.10.20.140">
    <property type="match status" value="1"/>
</dbReference>
<dbReference type="PANTHER" id="PTHR11088:SF89">
    <property type="entry name" value="TRNA DIMETHYLALLYLTRANSFERASE"/>
    <property type="match status" value="1"/>
</dbReference>
<gene>
    <name evidence="7" type="primary">MOD5</name>
    <name evidence="7" type="ORF">DEBR0S3_14400G</name>
</gene>
<dbReference type="GO" id="GO:0006400">
    <property type="term" value="P:tRNA modification"/>
    <property type="evidence" value="ECO:0007669"/>
    <property type="project" value="TreeGrafter"/>
</dbReference>
<protein>
    <recommendedName>
        <fullName evidence="5">tRNA dimethylallyltransferase</fullName>
        <ecNumber evidence="5">2.5.1.75</ecNumber>
    </recommendedName>
</protein>
<organism evidence="7 8">
    <name type="scientific">Dekkera bruxellensis</name>
    <name type="common">Brettanomyces custersii</name>
    <dbReference type="NCBI Taxonomy" id="5007"/>
    <lineage>
        <taxon>Eukaryota</taxon>
        <taxon>Fungi</taxon>
        <taxon>Dikarya</taxon>
        <taxon>Ascomycota</taxon>
        <taxon>Saccharomycotina</taxon>
        <taxon>Pichiomycetes</taxon>
        <taxon>Pichiales</taxon>
        <taxon>Pichiaceae</taxon>
        <taxon>Brettanomyces</taxon>
    </lineage>
</organism>
<dbReference type="Gene3D" id="3.40.50.300">
    <property type="entry name" value="P-loop containing nucleotide triphosphate hydrolases"/>
    <property type="match status" value="1"/>
</dbReference>
<dbReference type="GO" id="GO:0052381">
    <property type="term" value="F:tRNA dimethylallyltransferase activity"/>
    <property type="evidence" value="ECO:0007669"/>
    <property type="project" value="UniProtKB-EC"/>
</dbReference>